<dbReference type="EMBL" id="FNEM01000008">
    <property type="protein sequence ID" value="SDJ44866.1"/>
    <property type="molecule type" value="Genomic_DNA"/>
</dbReference>
<name>A0A1G8TTF8_9GAMM</name>
<sequence length="185" mass="20702">MKKLTLSLITAALLSTPAMAANIDWFVGAGAGWQQDSISGDASKDSDDVTWQFRGGMVLNDHHRFSGSYSYKEDTFNVGDERFKQEQNMFLASYDYLIPVGASEKMNLFAGVSAGLADNKLAGNAHTNFVWGGQVGAEYRFTQHWSSEIGYRYLDQDYEEMGKSVNGTFALDDTQQLYVSFDYRF</sequence>
<evidence type="ECO:0000256" key="2">
    <source>
        <dbReference type="SAM" id="SignalP"/>
    </source>
</evidence>
<dbReference type="RefSeq" id="WP_090365323.1">
    <property type="nucleotide sequence ID" value="NZ_FNEM01000008.1"/>
</dbReference>
<reference evidence="5" key="1">
    <citation type="submission" date="2016-10" db="EMBL/GenBank/DDBJ databases">
        <authorList>
            <person name="Varghese N."/>
            <person name="Submissions S."/>
        </authorList>
    </citation>
    <scope>NUCLEOTIDE SEQUENCE [LARGE SCALE GENOMIC DNA]</scope>
    <source>
        <strain evidence="5">DSM 23317</strain>
    </source>
</reference>
<evidence type="ECO:0000256" key="1">
    <source>
        <dbReference type="ARBA" id="ARBA00022729"/>
    </source>
</evidence>
<accession>A0A1G8TTF8</accession>
<evidence type="ECO:0000313" key="5">
    <source>
        <dbReference type="Proteomes" id="UP000199527"/>
    </source>
</evidence>
<dbReference type="AlphaFoldDB" id="A0A1G8TTF8"/>
<dbReference type="SUPFAM" id="SSF56925">
    <property type="entry name" value="OMPA-like"/>
    <property type="match status" value="1"/>
</dbReference>
<evidence type="ECO:0000313" key="4">
    <source>
        <dbReference type="EMBL" id="SDJ44866.1"/>
    </source>
</evidence>
<organism evidence="4 5">
    <name type="scientific">Ferrimonas sediminum</name>
    <dbReference type="NCBI Taxonomy" id="718193"/>
    <lineage>
        <taxon>Bacteria</taxon>
        <taxon>Pseudomonadati</taxon>
        <taxon>Pseudomonadota</taxon>
        <taxon>Gammaproteobacteria</taxon>
        <taxon>Alteromonadales</taxon>
        <taxon>Ferrimonadaceae</taxon>
        <taxon>Ferrimonas</taxon>
    </lineage>
</organism>
<protein>
    <submittedName>
        <fullName evidence="4">Opacity protein</fullName>
    </submittedName>
</protein>
<dbReference type="Gene3D" id="2.40.160.20">
    <property type="match status" value="1"/>
</dbReference>
<dbReference type="Pfam" id="PF13505">
    <property type="entry name" value="OMP_b-brl"/>
    <property type="match status" value="1"/>
</dbReference>
<keyword evidence="5" id="KW-1185">Reference proteome</keyword>
<evidence type="ECO:0000259" key="3">
    <source>
        <dbReference type="Pfam" id="PF13505"/>
    </source>
</evidence>
<gene>
    <name evidence="4" type="ORF">SAMN04488540_10882</name>
</gene>
<dbReference type="InterPro" id="IPR011250">
    <property type="entry name" value="OMP/PagP_B-barrel"/>
</dbReference>
<feature type="chain" id="PRO_5011495434" evidence="2">
    <location>
        <begin position="21"/>
        <end position="185"/>
    </location>
</feature>
<dbReference type="InterPro" id="IPR027385">
    <property type="entry name" value="Beta-barrel_OMP"/>
</dbReference>
<dbReference type="OrthoDB" id="6384953at2"/>
<feature type="domain" description="Outer membrane protein beta-barrel" evidence="3">
    <location>
        <begin position="7"/>
        <end position="185"/>
    </location>
</feature>
<dbReference type="Proteomes" id="UP000199527">
    <property type="component" value="Unassembled WGS sequence"/>
</dbReference>
<keyword evidence="1 2" id="KW-0732">Signal</keyword>
<proteinExistence type="predicted"/>
<feature type="signal peptide" evidence="2">
    <location>
        <begin position="1"/>
        <end position="20"/>
    </location>
</feature>